<proteinExistence type="predicted"/>
<organism evidence="1 2">
    <name type="scientific">Paenibacillus sepulcri</name>
    <dbReference type="NCBI Taxonomy" id="359917"/>
    <lineage>
        <taxon>Bacteria</taxon>
        <taxon>Bacillati</taxon>
        <taxon>Bacillota</taxon>
        <taxon>Bacilli</taxon>
        <taxon>Bacillales</taxon>
        <taxon>Paenibacillaceae</taxon>
        <taxon>Paenibacillus</taxon>
    </lineage>
</organism>
<dbReference type="Proteomes" id="UP001519887">
    <property type="component" value="Unassembled WGS sequence"/>
</dbReference>
<evidence type="ECO:0000313" key="1">
    <source>
        <dbReference type="EMBL" id="MBW7457092.1"/>
    </source>
</evidence>
<protein>
    <recommendedName>
        <fullName evidence="3">DnaA N-terminal domain-containing protein</fullName>
    </recommendedName>
</protein>
<keyword evidence="2" id="KW-1185">Reference proteome</keyword>
<feature type="non-terminal residue" evidence="1">
    <location>
        <position position="92"/>
    </location>
</feature>
<name>A0ABS7C882_9BACL</name>
<evidence type="ECO:0008006" key="3">
    <source>
        <dbReference type="Google" id="ProtNLM"/>
    </source>
</evidence>
<accession>A0ABS7C882</accession>
<comment type="caution">
    <text evidence="1">The sequence shown here is derived from an EMBL/GenBank/DDBJ whole genome shotgun (WGS) entry which is preliminary data.</text>
</comment>
<dbReference type="EMBL" id="JAHZIK010000749">
    <property type="protein sequence ID" value="MBW7457092.1"/>
    <property type="molecule type" value="Genomic_DNA"/>
</dbReference>
<sequence>MAWHGKAKDRTDIRQVIDSSWRAFAEHAIAQHNRTNLLAISYVWMRDDLYIWLPLPEAREELLEEQLLELGSRFKREWGRRFMDHSFDGDVQ</sequence>
<evidence type="ECO:0000313" key="2">
    <source>
        <dbReference type="Proteomes" id="UP001519887"/>
    </source>
</evidence>
<reference evidence="1 2" key="1">
    <citation type="submission" date="2021-07" db="EMBL/GenBank/DDBJ databases">
        <title>Paenibacillus radiodurans sp. nov., isolated from the southeastern edge of Tengger Desert.</title>
        <authorList>
            <person name="Zhang G."/>
        </authorList>
    </citation>
    <scope>NUCLEOTIDE SEQUENCE [LARGE SCALE GENOMIC DNA]</scope>
    <source>
        <strain evidence="1 2">CCM 7311</strain>
    </source>
</reference>
<gene>
    <name evidence="1" type="ORF">K0U00_23935</name>
</gene>